<dbReference type="Gene3D" id="2.30.30.280">
    <property type="entry name" value="Adenine nucleotide alpha hydrolases-like domains"/>
    <property type="match status" value="1"/>
</dbReference>
<feature type="site" description="Interaction with tRNA" evidence="10">
    <location>
        <position position="119"/>
    </location>
</feature>
<keyword evidence="4 10" id="KW-0547">Nucleotide-binding</keyword>
<dbReference type="InterPro" id="IPR004506">
    <property type="entry name" value="MnmA-like"/>
</dbReference>
<proteinExistence type="inferred from homology"/>
<gene>
    <name evidence="10" type="primary">mnmA</name>
    <name evidence="13" type="ORF">HMPREF3192_01304</name>
</gene>
<accession>A0A133XPS3</accession>
<evidence type="ECO:0000256" key="3">
    <source>
        <dbReference type="ARBA" id="ARBA00022694"/>
    </source>
</evidence>
<dbReference type="STRING" id="1393034.HMPREF3192_01304"/>
<keyword evidence="10" id="KW-0963">Cytoplasm</keyword>
<sequence>MSKVLVAMSGGVDSSVAAQLLLEQGHQCIGATMMLARNSTCCRLEDAIDAKSVCIKLGIPHLTFDLTREFDETVIKRFVEGYVQGATPNPCIQCNRWLKFGLLWQRAQALGCQYIATGHYARTARDSQGVMQLYTAVDIQKDQSYVLYPSVPEVLEHLLLPLGEFKTKDEVRAIAERCGFDNAHKHDSQDICFVPDGNYAGFLERQKGVVAKEGNIVDSAGNVLGKHKGIFHYTIGQRKGLNIAAGKRIYVVDINPVTNTIVVGPAEELMASDFDAVQALWPSGVSEDVIHADAVVSYHGRRHPATITKTGASSFHVHTDEPIRAIAPGQSVVIYDKDRLVCGGIIIKRGYVLT</sequence>
<comment type="similarity">
    <text evidence="10">Belongs to the MnmA/TRMU family.</text>
</comment>
<comment type="catalytic activity">
    <reaction evidence="8 10">
        <text>S-sulfanyl-L-cysteinyl-[protein] + uridine(34) in tRNA + AH2 + ATP = 2-thiouridine(34) in tRNA + L-cysteinyl-[protein] + A + AMP + diphosphate + H(+)</text>
        <dbReference type="Rhea" id="RHEA:47032"/>
        <dbReference type="Rhea" id="RHEA-COMP:10131"/>
        <dbReference type="Rhea" id="RHEA-COMP:11726"/>
        <dbReference type="Rhea" id="RHEA-COMP:11727"/>
        <dbReference type="Rhea" id="RHEA-COMP:11728"/>
        <dbReference type="ChEBI" id="CHEBI:13193"/>
        <dbReference type="ChEBI" id="CHEBI:15378"/>
        <dbReference type="ChEBI" id="CHEBI:17499"/>
        <dbReference type="ChEBI" id="CHEBI:29950"/>
        <dbReference type="ChEBI" id="CHEBI:30616"/>
        <dbReference type="ChEBI" id="CHEBI:33019"/>
        <dbReference type="ChEBI" id="CHEBI:61963"/>
        <dbReference type="ChEBI" id="CHEBI:65315"/>
        <dbReference type="ChEBI" id="CHEBI:87170"/>
        <dbReference type="ChEBI" id="CHEBI:456215"/>
        <dbReference type="EC" id="2.8.1.13"/>
    </reaction>
</comment>
<dbReference type="PANTHER" id="PTHR11933:SF5">
    <property type="entry name" value="MITOCHONDRIAL TRNA-SPECIFIC 2-THIOURIDYLASE 1"/>
    <property type="match status" value="1"/>
</dbReference>
<feature type="domain" description="tRNA-specific 2-thiouridylase MnmA-like central" evidence="12">
    <location>
        <begin position="209"/>
        <end position="264"/>
    </location>
</feature>
<feature type="binding site" evidence="10">
    <location>
        <begin position="7"/>
        <end position="14"/>
    </location>
    <ligand>
        <name>ATP</name>
        <dbReference type="ChEBI" id="CHEBI:30616"/>
    </ligand>
</feature>
<dbReference type="AlphaFoldDB" id="A0A133XPS3"/>
<feature type="active site" description="Nucleophile" evidence="10">
    <location>
        <position position="94"/>
    </location>
</feature>
<dbReference type="Gene3D" id="2.40.30.10">
    <property type="entry name" value="Translation factors"/>
    <property type="match status" value="1"/>
</dbReference>
<comment type="caution">
    <text evidence="13">The sequence shown here is derived from an EMBL/GenBank/DDBJ whole genome shotgun (WGS) entry which is preliminary data.</text>
</comment>
<dbReference type="PANTHER" id="PTHR11933">
    <property type="entry name" value="TRNA 5-METHYLAMINOMETHYL-2-THIOURIDYLATE -METHYLTRANSFERASE"/>
    <property type="match status" value="1"/>
</dbReference>
<keyword evidence="2 10" id="KW-0808">Transferase</keyword>
<evidence type="ECO:0000256" key="9">
    <source>
        <dbReference type="ARBA" id="ARBA00056575"/>
    </source>
</evidence>
<feature type="domain" description="tRNA-specific 2-thiouridylase MnmA-like C-terminal" evidence="11">
    <location>
        <begin position="288"/>
        <end position="346"/>
    </location>
</feature>
<dbReference type="NCBIfam" id="TIGR00420">
    <property type="entry name" value="trmU"/>
    <property type="match status" value="1"/>
</dbReference>
<dbReference type="NCBIfam" id="NF001138">
    <property type="entry name" value="PRK00143.1"/>
    <property type="match status" value="1"/>
</dbReference>
<feature type="binding site" evidence="10">
    <location>
        <position position="118"/>
    </location>
    <ligand>
        <name>ATP</name>
        <dbReference type="ChEBI" id="CHEBI:30616"/>
    </ligand>
</feature>
<dbReference type="GO" id="GO:0005737">
    <property type="term" value="C:cytoplasm"/>
    <property type="evidence" value="ECO:0007669"/>
    <property type="project" value="UniProtKB-SubCell"/>
</dbReference>
<comment type="subcellular location">
    <subcellularLocation>
        <location evidence="10">Cytoplasm</location>
    </subcellularLocation>
</comment>
<evidence type="ECO:0000256" key="8">
    <source>
        <dbReference type="ARBA" id="ARBA00051542"/>
    </source>
</evidence>
<dbReference type="GO" id="GO:0103016">
    <property type="term" value="F:tRNA-uridine 2-sulfurtransferase activity"/>
    <property type="evidence" value="ECO:0007669"/>
    <property type="project" value="UniProtKB-EC"/>
</dbReference>
<dbReference type="GO" id="GO:0005524">
    <property type="term" value="F:ATP binding"/>
    <property type="evidence" value="ECO:0007669"/>
    <property type="project" value="UniProtKB-KW"/>
</dbReference>
<dbReference type="CDD" id="cd01998">
    <property type="entry name" value="MnmA_TRMU-like"/>
    <property type="match status" value="1"/>
</dbReference>
<comment type="caution">
    <text evidence="10">Lacks conserved residue(s) required for the propagation of feature annotation.</text>
</comment>
<evidence type="ECO:0000313" key="13">
    <source>
        <dbReference type="EMBL" id="KXB32935.1"/>
    </source>
</evidence>
<dbReference type="InterPro" id="IPR046885">
    <property type="entry name" value="MnmA-like_C"/>
</dbReference>
<feature type="region of interest" description="Interaction with tRNA" evidence="10">
    <location>
        <begin position="141"/>
        <end position="143"/>
    </location>
</feature>
<dbReference type="SUPFAM" id="SSF52402">
    <property type="entry name" value="Adenine nucleotide alpha hydrolases-like"/>
    <property type="match status" value="1"/>
</dbReference>
<keyword evidence="1 10" id="KW-0820">tRNA-binding</keyword>
<evidence type="ECO:0000259" key="12">
    <source>
        <dbReference type="Pfam" id="PF20259"/>
    </source>
</evidence>
<dbReference type="PATRIC" id="fig|1393034.3.peg.1269"/>
<feature type="active site" description="Cysteine persulfide intermediate" evidence="10">
    <location>
        <position position="192"/>
    </location>
</feature>
<keyword evidence="6 10" id="KW-0694">RNA-binding</keyword>
<evidence type="ECO:0000256" key="7">
    <source>
        <dbReference type="ARBA" id="ARBA00023157"/>
    </source>
</evidence>
<dbReference type="InterPro" id="IPR014729">
    <property type="entry name" value="Rossmann-like_a/b/a_fold"/>
</dbReference>
<evidence type="ECO:0000256" key="10">
    <source>
        <dbReference type="HAMAP-Rule" id="MF_00144"/>
    </source>
</evidence>
<dbReference type="Pfam" id="PF20259">
    <property type="entry name" value="tRNA_Me_trans_M"/>
    <property type="match status" value="1"/>
</dbReference>
<comment type="function">
    <text evidence="9 10">Catalyzes the 2-thiolation of uridine at the wobble position (U34) of tRNA, leading to the formation of s(2)U34.</text>
</comment>
<organism evidence="13 14">
    <name type="scientific">Atopobium deltae</name>
    <dbReference type="NCBI Taxonomy" id="1393034"/>
    <lineage>
        <taxon>Bacteria</taxon>
        <taxon>Bacillati</taxon>
        <taxon>Actinomycetota</taxon>
        <taxon>Coriobacteriia</taxon>
        <taxon>Coriobacteriales</taxon>
        <taxon>Atopobiaceae</taxon>
        <taxon>Atopobium</taxon>
    </lineage>
</organism>
<dbReference type="HAMAP" id="MF_00144">
    <property type="entry name" value="tRNA_thiouridyl_MnmA"/>
    <property type="match status" value="1"/>
</dbReference>
<dbReference type="GO" id="GO:0002143">
    <property type="term" value="P:tRNA wobble position uridine thiolation"/>
    <property type="evidence" value="ECO:0007669"/>
    <property type="project" value="TreeGrafter"/>
</dbReference>
<evidence type="ECO:0000313" key="14">
    <source>
        <dbReference type="Proteomes" id="UP000070675"/>
    </source>
</evidence>
<dbReference type="GO" id="GO:0000049">
    <property type="term" value="F:tRNA binding"/>
    <property type="evidence" value="ECO:0007669"/>
    <property type="project" value="UniProtKB-KW"/>
</dbReference>
<dbReference type="GO" id="GO:0008168">
    <property type="term" value="F:methyltransferase activity"/>
    <property type="evidence" value="ECO:0007669"/>
    <property type="project" value="UniProtKB-KW"/>
</dbReference>
<feature type="binding site" evidence="10">
    <location>
        <position position="33"/>
    </location>
    <ligand>
        <name>ATP</name>
        <dbReference type="ChEBI" id="CHEBI:30616"/>
    </ligand>
</feature>
<feature type="site" description="Interaction with tRNA" evidence="10">
    <location>
        <position position="330"/>
    </location>
</feature>
<dbReference type="InterPro" id="IPR023382">
    <property type="entry name" value="MnmA-like_central_sf"/>
</dbReference>
<dbReference type="EMBL" id="LSCR01000042">
    <property type="protein sequence ID" value="KXB32935.1"/>
    <property type="molecule type" value="Genomic_DNA"/>
</dbReference>
<dbReference type="GO" id="GO:0032259">
    <property type="term" value="P:methylation"/>
    <property type="evidence" value="ECO:0007669"/>
    <property type="project" value="UniProtKB-KW"/>
</dbReference>
<dbReference type="Pfam" id="PF20258">
    <property type="entry name" value="tRNA_Me_trans_C"/>
    <property type="match status" value="1"/>
</dbReference>
<dbReference type="Pfam" id="PF03054">
    <property type="entry name" value="tRNA_Me_trans"/>
    <property type="match status" value="1"/>
</dbReference>
<dbReference type="Proteomes" id="UP000070675">
    <property type="component" value="Unassembled WGS sequence"/>
</dbReference>
<protein>
    <recommendedName>
        <fullName evidence="10">tRNA-specific 2-thiouridylase MnmA</fullName>
        <ecNumber evidence="10">2.8.1.13</ecNumber>
    </recommendedName>
</protein>
<evidence type="ECO:0000256" key="2">
    <source>
        <dbReference type="ARBA" id="ARBA00022679"/>
    </source>
</evidence>
<evidence type="ECO:0000256" key="6">
    <source>
        <dbReference type="ARBA" id="ARBA00022884"/>
    </source>
</evidence>
<dbReference type="OrthoDB" id="9800696at2"/>
<dbReference type="EC" id="2.8.1.13" evidence="10"/>
<dbReference type="InterPro" id="IPR046884">
    <property type="entry name" value="MnmA-like_central"/>
</dbReference>
<keyword evidence="3 10" id="KW-0819">tRNA processing</keyword>
<keyword evidence="14" id="KW-1185">Reference proteome</keyword>
<evidence type="ECO:0000259" key="11">
    <source>
        <dbReference type="Pfam" id="PF20258"/>
    </source>
</evidence>
<keyword evidence="7" id="KW-1015">Disulfide bond</keyword>
<dbReference type="FunFam" id="2.30.30.280:FF:000001">
    <property type="entry name" value="tRNA-specific 2-thiouridylase MnmA"/>
    <property type="match status" value="1"/>
</dbReference>
<keyword evidence="5 10" id="KW-0067">ATP-binding</keyword>
<evidence type="ECO:0000256" key="1">
    <source>
        <dbReference type="ARBA" id="ARBA00022555"/>
    </source>
</evidence>
<keyword evidence="13" id="KW-0489">Methyltransferase</keyword>
<reference evidence="14" key="1">
    <citation type="submission" date="2016-01" db="EMBL/GenBank/DDBJ databases">
        <authorList>
            <person name="Mitreva M."/>
            <person name="Pepin K.H."/>
            <person name="Mihindukulasuriya K.A."/>
            <person name="Fulton R."/>
            <person name="Fronick C."/>
            <person name="O'Laughlin M."/>
            <person name="Miner T."/>
            <person name="Herter B."/>
            <person name="Rosa B.A."/>
            <person name="Cordes M."/>
            <person name="Tomlinson C."/>
            <person name="Wollam A."/>
            <person name="Palsikar V.B."/>
            <person name="Mardis E.R."/>
            <person name="Wilson R.K."/>
        </authorList>
    </citation>
    <scope>NUCLEOTIDE SEQUENCE [LARGE SCALE GENOMIC DNA]</scope>
    <source>
        <strain evidence="14">DNF00019</strain>
    </source>
</reference>
<evidence type="ECO:0000256" key="5">
    <source>
        <dbReference type="ARBA" id="ARBA00022840"/>
    </source>
</evidence>
<dbReference type="Gene3D" id="3.40.50.620">
    <property type="entry name" value="HUPs"/>
    <property type="match status" value="1"/>
</dbReference>
<name>A0A133XPS3_9ACTN</name>
<evidence type="ECO:0000256" key="4">
    <source>
        <dbReference type="ARBA" id="ARBA00022741"/>
    </source>
</evidence>